<dbReference type="Pfam" id="PF26291">
    <property type="entry name" value="SWIB_eIF2D"/>
    <property type="match status" value="1"/>
</dbReference>
<dbReference type="InterPro" id="IPR001950">
    <property type="entry name" value="SUI1"/>
</dbReference>
<protein>
    <submittedName>
        <fullName evidence="4">Uncharacterized protein</fullName>
    </submittedName>
</protein>
<evidence type="ECO:0000259" key="2">
    <source>
        <dbReference type="PROSITE" id="PS50296"/>
    </source>
</evidence>
<name>A0A6G0T445_APHGL</name>
<dbReference type="Gene3D" id="3.10.400.20">
    <property type="match status" value="1"/>
</dbReference>
<dbReference type="CDD" id="cd11608">
    <property type="entry name" value="eIF2D_C"/>
    <property type="match status" value="1"/>
</dbReference>
<accession>A0A6G0T445</accession>
<evidence type="ECO:0000259" key="3">
    <source>
        <dbReference type="PROSITE" id="PS51925"/>
    </source>
</evidence>
<evidence type="ECO:0000313" key="5">
    <source>
        <dbReference type="Proteomes" id="UP000475862"/>
    </source>
</evidence>
<dbReference type="InterPro" id="IPR058886">
    <property type="entry name" value="SWIB_eIF2D"/>
</dbReference>
<comment type="caution">
    <text evidence="4">The sequence shown here is derived from an EMBL/GenBank/DDBJ whole genome shotgun (WGS) entry which is preliminary data.</text>
</comment>
<dbReference type="Proteomes" id="UP000475862">
    <property type="component" value="Unassembled WGS sequence"/>
</dbReference>
<dbReference type="InterPro" id="IPR003121">
    <property type="entry name" value="SWIB_MDM2_domain"/>
</dbReference>
<dbReference type="InterPro" id="IPR039759">
    <property type="entry name" value="eIF2D_SUI1"/>
</dbReference>
<proteinExistence type="predicted"/>
<dbReference type="SUPFAM" id="SSF47592">
    <property type="entry name" value="SWIB/MDM2 domain"/>
    <property type="match status" value="1"/>
</dbReference>
<dbReference type="Gene3D" id="1.10.245.10">
    <property type="entry name" value="SWIB/MDM2 domain"/>
    <property type="match status" value="1"/>
</dbReference>
<dbReference type="CDD" id="cd11610">
    <property type="entry name" value="eIF2D_N"/>
    <property type="match status" value="1"/>
</dbReference>
<sequence>MFKKEFRIKSNTPLKGADQKKLKSTIGKHFNLTNDTLDEFLSHKQLSLLKIITYTNDIIKIYCAQEVALVFDHKGKYYPTLFMVWSFPHIVPRLILHEDLKSKINDPSQLAIKDISSVNNDDLLVQLPVDQCVSICTNSCEKIIAIGYLIIDGNTIKIHENKKDICLKVLHFHKDELFKSNIINIIPDIISTMERSFKNAPELNDLPNQLEDNRTVIEKMDELLMTCSLKALKYCIKKEMLPILASTFYKKYVMKFCPEGIELDIKKTSFKKLSTFLQLLDVECIIKFNVGSNGIAEITQVMHSNSKFQEINVEENSEFKENNDQYTTPVKEIYIVTPGLQPIFSEFLCRKGDELPLSSIRRYVTEYVKKYELQDKTDPSIVNTNDVLKKILSQRKDKSSITFKDLIEEVTKLMHRTEISVLNTDTKKNLKKKVNNIEMTVNNRSGNKKVTLVNNLELYGVDVLKFSKECQHGVAASTTINDIPNAQNRQVQIQGSQVPFINTKFLYYSHQTYNVKHWYITNTNQKNYFKRNFEYIVFTSIPQNLGKMKNISFENIENQYNLNIFQ</sequence>
<feature type="domain" description="SUI1" evidence="2">
    <location>
        <begin position="437"/>
        <end position="509"/>
    </location>
</feature>
<dbReference type="Pfam" id="PF17832">
    <property type="entry name" value="Pre-PUA"/>
    <property type="match status" value="1"/>
</dbReference>
<reference evidence="4 5" key="1">
    <citation type="submission" date="2019-08" db="EMBL/GenBank/DDBJ databases">
        <title>The genome of the soybean aphid Biotype 1, its phylome, world population structure and adaptation to the North American continent.</title>
        <authorList>
            <person name="Giordano R."/>
            <person name="Donthu R.K."/>
            <person name="Hernandez A.G."/>
            <person name="Wright C.L."/>
            <person name="Zimin A.V."/>
        </authorList>
    </citation>
    <scope>NUCLEOTIDE SEQUENCE [LARGE SCALE GENOMIC DNA]</scope>
    <source>
        <tissue evidence="4">Whole aphids</tissue>
    </source>
</reference>
<dbReference type="PANTHER" id="PTHR12217">
    <property type="entry name" value="EUKARYOTIC TRANSLATION INITIATION FACTOR 2D"/>
    <property type="match status" value="1"/>
</dbReference>
<dbReference type="GO" id="GO:0003743">
    <property type="term" value="F:translation initiation factor activity"/>
    <property type="evidence" value="ECO:0007669"/>
    <property type="project" value="InterPro"/>
</dbReference>
<dbReference type="InterPro" id="IPR039757">
    <property type="entry name" value="EIF2D"/>
</dbReference>
<dbReference type="InterPro" id="IPR041366">
    <property type="entry name" value="Pre-PUA"/>
</dbReference>
<dbReference type="GO" id="GO:0001731">
    <property type="term" value="P:formation of translation preinitiation complex"/>
    <property type="evidence" value="ECO:0007669"/>
    <property type="project" value="InterPro"/>
</dbReference>
<gene>
    <name evidence="4" type="ORF">AGLY_014101</name>
</gene>
<keyword evidence="1" id="KW-0963">Cytoplasm</keyword>
<dbReference type="SUPFAM" id="SSF55159">
    <property type="entry name" value="eIF1-like"/>
    <property type="match status" value="1"/>
</dbReference>
<dbReference type="OrthoDB" id="199771at2759"/>
<dbReference type="PANTHER" id="PTHR12217:SF4">
    <property type="entry name" value="EUKARYOTIC TRANSLATION INITIATION FACTOR 2D"/>
    <property type="match status" value="1"/>
</dbReference>
<dbReference type="PROSITE" id="PS50296">
    <property type="entry name" value="SUI1"/>
    <property type="match status" value="1"/>
</dbReference>
<evidence type="ECO:0000256" key="1">
    <source>
        <dbReference type="ARBA" id="ARBA00022490"/>
    </source>
</evidence>
<dbReference type="PROSITE" id="PS51925">
    <property type="entry name" value="SWIB_MDM2"/>
    <property type="match status" value="1"/>
</dbReference>
<dbReference type="InterPro" id="IPR036877">
    <property type="entry name" value="SUI1_dom_sf"/>
</dbReference>
<dbReference type="EMBL" id="VYZN01000059">
    <property type="protein sequence ID" value="KAE9525574.1"/>
    <property type="molecule type" value="Genomic_DNA"/>
</dbReference>
<evidence type="ECO:0000313" key="4">
    <source>
        <dbReference type="EMBL" id="KAE9525574.1"/>
    </source>
</evidence>
<dbReference type="Pfam" id="PF01253">
    <property type="entry name" value="SUI1"/>
    <property type="match status" value="1"/>
</dbReference>
<keyword evidence="5" id="KW-1185">Reference proteome</keyword>
<dbReference type="InterPro" id="IPR048247">
    <property type="entry name" value="eIF2D_N"/>
</dbReference>
<feature type="domain" description="DM2" evidence="3">
    <location>
        <begin position="329"/>
        <end position="416"/>
    </location>
</feature>
<dbReference type="AlphaFoldDB" id="A0A6G0T445"/>
<dbReference type="InterPro" id="IPR057429">
    <property type="entry name" value="WH_eIF2D"/>
</dbReference>
<dbReference type="Gene3D" id="3.30.780.10">
    <property type="entry name" value="SUI1-like domain"/>
    <property type="match status" value="1"/>
</dbReference>
<dbReference type="Pfam" id="PF25304">
    <property type="entry name" value="WHD_eIF2D"/>
    <property type="match status" value="1"/>
</dbReference>
<dbReference type="InterPro" id="IPR036885">
    <property type="entry name" value="SWIB_MDM2_dom_sf"/>
</dbReference>
<organism evidence="4 5">
    <name type="scientific">Aphis glycines</name>
    <name type="common">Soybean aphid</name>
    <dbReference type="NCBI Taxonomy" id="307491"/>
    <lineage>
        <taxon>Eukaryota</taxon>
        <taxon>Metazoa</taxon>
        <taxon>Ecdysozoa</taxon>
        <taxon>Arthropoda</taxon>
        <taxon>Hexapoda</taxon>
        <taxon>Insecta</taxon>
        <taxon>Pterygota</taxon>
        <taxon>Neoptera</taxon>
        <taxon>Paraneoptera</taxon>
        <taxon>Hemiptera</taxon>
        <taxon>Sternorrhyncha</taxon>
        <taxon>Aphidomorpha</taxon>
        <taxon>Aphidoidea</taxon>
        <taxon>Aphididae</taxon>
        <taxon>Aphidini</taxon>
        <taxon>Aphis</taxon>
        <taxon>Aphis</taxon>
    </lineage>
</organism>